<dbReference type="AlphaFoldDB" id="A0A165IUL1"/>
<organism evidence="2 3">
    <name type="scientific">Calocera cornea HHB12733</name>
    <dbReference type="NCBI Taxonomy" id="1353952"/>
    <lineage>
        <taxon>Eukaryota</taxon>
        <taxon>Fungi</taxon>
        <taxon>Dikarya</taxon>
        <taxon>Basidiomycota</taxon>
        <taxon>Agaricomycotina</taxon>
        <taxon>Dacrymycetes</taxon>
        <taxon>Dacrymycetales</taxon>
        <taxon>Dacrymycetaceae</taxon>
        <taxon>Calocera</taxon>
    </lineage>
</organism>
<dbReference type="EMBL" id="KV423926">
    <property type="protein sequence ID" value="KZT60999.1"/>
    <property type="molecule type" value="Genomic_DNA"/>
</dbReference>
<evidence type="ECO:0000313" key="3">
    <source>
        <dbReference type="Proteomes" id="UP000076842"/>
    </source>
</evidence>
<dbReference type="InParanoid" id="A0A165IUL1"/>
<name>A0A165IUL1_9BASI</name>
<dbReference type="Proteomes" id="UP000076842">
    <property type="component" value="Unassembled WGS sequence"/>
</dbReference>
<feature type="region of interest" description="Disordered" evidence="1">
    <location>
        <begin position="40"/>
        <end position="61"/>
    </location>
</feature>
<accession>A0A165IUL1</accession>
<protein>
    <submittedName>
        <fullName evidence="2">Uncharacterized protein</fullName>
    </submittedName>
</protein>
<sequence length="61" mass="7197">MPTLTALSRSQSQLWHKTDQTRAGMYRIVNGKRYRCKVSHRNAEDNKPGAGKDWEDYWEEV</sequence>
<gene>
    <name evidence="2" type="ORF">CALCODRAFT_491640</name>
</gene>
<feature type="compositionally biased region" description="Basic and acidic residues" evidence="1">
    <location>
        <begin position="41"/>
        <end position="55"/>
    </location>
</feature>
<evidence type="ECO:0000313" key="2">
    <source>
        <dbReference type="EMBL" id="KZT60999.1"/>
    </source>
</evidence>
<evidence type="ECO:0000256" key="1">
    <source>
        <dbReference type="SAM" id="MobiDB-lite"/>
    </source>
</evidence>
<keyword evidence="3" id="KW-1185">Reference proteome</keyword>
<reference evidence="2 3" key="1">
    <citation type="journal article" date="2016" name="Mol. Biol. Evol.">
        <title>Comparative Genomics of Early-Diverging Mushroom-Forming Fungi Provides Insights into the Origins of Lignocellulose Decay Capabilities.</title>
        <authorList>
            <person name="Nagy L.G."/>
            <person name="Riley R."/>
            <person name="Tritt A."/>
            <person name="Adam C."/>
            <person name="Daum C."/>
            <person name="Floudas D."/>
            <person name="Sun H."/>
            <person name="Yadav J.S."/>
            <person name="Pangilinan J."/>
            <person name="Larsson K.H."/>
            <person name="Matsuura K."/>
            <person name="Barry K."/>
            <person name="Labutti K."/>
            <person name="Kuo R."/>
            <person name="Ohm R.A."/>
            <person name="Bhattacharya S.S."/>
            <person name="Shirouzu T."/>
            <person name="Yoshinaga Y."/>
            <person name="Martin F.M."/>
            <person name="Grigoriev I.V."/>
            <person name="Hibbett D.S."/>
        </authorList>
    </citation>
    <scope>NUCLEOTIDE SEQUENCE [LARGE SCALE GENOMIC DNA]</scope>
    <source>
        <strain evidence="2 3">HHB12733</strain>
    </source>
</reference>
<proteinExistence type="predicted"/>